<evidence type="ECO:0000256" key="6">
    <source>
        <dbReference type="RuleBase" id="RU362114"/>
    </source>
</evidence>
<evidence type="ECO:0000256" key="5">
    <source>
        <dbReference type="ARBA" id="ARBA00023242"/>
    </source>
</evidence>
<keyword evidence="4 6" id="KW-0520">NAD</keyword>
<dbReference type="Pfam" id="PF01661">
    <property type="entry name" value="Macro"/>
    <property type="match status" value="1"/>
</dbReference>
<dbReference type="SUPFAM" id="SSF101898">
    <property type="entry name" value="NHL repeat"/>
    <property type="match status" value="1"/>
</dbReference>
<dbReference type="EMBL" id="CAJPWZ010001605">
    <property type="protein sequence ID" value="CAG2218689.1"/>
    <property type="molecule type" value="Genomic_DNA"/>
</dbReference>
<feature type="domain" description="PARP catalytic" evidence="7">
    <location>
        <begin position="543"/>
        <end position="780"/>
    </location>
</feature>
<dbReference type="PROSITE" id="PS51154">
    <property type="entry name" value="MACRO"/>
    <property type="match status" value="1"/>
</dbReference>
<comment type="caution">
    <text evidence="9">The sequence shown here is derived from an EMBL/GenBank/DDBJ whole genome shotgun (WGS) entry which is preliminary data.</text>
</comment>
<dbReference type="GO" id="GO:0010629">
    <property type="term" value="P:negative regulation of gene expression"/>
    <property type="evidence" value="ECO:0007669"/>
    <property type="project" value="TreeGrafter"/>
</dbReference>
<dbReference type="PANTHER" id="PTHR14453:SF67">
    <property type="entry name" value="POLY [ADP-RIBOSE] POLYMERASE"/>
    <property type="match status" value="1"/>
</dbReference>
<dbReference type="Gene3D" id="3.90.228.10">
    <property type="match status" value="1"/>
</dbReference>
<accession>A0A8S3SCJ2</accession>
<dbReference type="OrthoDB" id="6133115at2759"/>
<reference evidence="9" key="1">
    <citation type="submission" date="2021-03" db="EMBL/GenBank/DDBJ databases">
        <authorList>
            <person name="Bekaert M."/>
        </authorList>
    </citation>
    <scope>NUCLEOTIDE SEQUENCE</scope>
</reference>
<organism evidence="9 10">
    <name type="scientific">Mytilus edulis</name>
    <name type="common">Blue mussel</name>
    <dbReference type="NCBI Taxonomy" id="6550"/>
    <lineage>
        <taxon>Eukaryota</taxon>
        <taxon>Metazoa</taxon>
        <taxon>Spiralia</taxon>
        <taxon>Lophotrochozoa</taxon>
        <taxon>Mollusca</taxon>
        <taxon>Bivalvia</taxon>
        <taxon>Autobranchia</taxon>
        <taxon>Pteriomorphia</taxon>
        <taxon>Mytilida</taxon>
        <taxon>Mytiloidea</taxon>
        <taxon>Mytilidae</taxon>
        <taxon>Mytilinae</taxon>
        <taxon>Mytilus</taxon>
    </lineage>
</organism>
<evidence type="ECO:0000256" key="1">
    <source>
        <dbReference type="ARBA" id="ARBA00004123"/>
    </source>
</evidence>
<dbReference type="InterPro" id="IPR012317">
    <property type="entry name" value="Poly(ADP-ribose)pol_cat_dom"/>
</dbReference>
<evidence type="ECO:0000259" key="7">
    <source>
        <dbReference type="PROSITE" id="PS51059"/>
    </source>
</evidence>
<gene>
    <name evidence="9" type="ORF">MEDL_32302</name>
</gene>
<dbReference type="Gene3D" id="3.40.220.10">
    <property type="entry name" value="Leucine Aminopeptidase, subunit E, domain 1"/>
    <property type="match status" value="1"/>
</dbReference>
<comment type="subcellular location">
    <subcellularLocation>
        <location evidence="1">Nucleus</location>
    </subcellularLocation>
</comment>
<evidence type="ECO:0000256" key="4">
    <source>
        <dbReference type="ARBA" id="ARBA00023027"/>
    </source>
</evidence>
<evidence type="ECO:0000256" key="2">
    <source>
        <dbReference type="ARBA" id="ARBA00022676"/>
    </source>
</evidence>
<protein>
    <recommendedName>
        <fullName evidence="6">Poly [ADP-ribose] polymerase</fullName>
        <shortName evidence="6">PARP</shortName>
        <ecNumber evidence="6">2.4.2.-</ecNumber>
    </recommendedName>
</protein>
<evidence type="ECO:0000256" key="3">
    <source>
        <dbReference type="ARBA" id="ARBA00022679"/>
    </source>
</evidence>
<dbReference type="SUPFAM" id="SSF56399">
    <property type="entry name" value="ADP-ribosylation"/>
    <property type="match status" value="1"/>
</dbReference>
<proteinExistence type="predicted"/>
<dbReference type="EC" id="2.4.2.-" evidence="6"/>
<dbReference type="SUPFAM" id="SSF52949">
    <property type="entry name" value="Macro domain-like"/>
    <property type="match status" value="1"/>
</dbReference>
<dbReference type="InterPro" id="IPR052056">
    <property type="entry name" value="Mono-ARTD/PARP"/>
</dbReference>
<dbReference type="Proteomes" id="UP000683360">
    <property type="component" value="Unassembled WGS sequence"/>
</dbReference>
<name>A0A8S3SCJ2_MYTED</name>
<keyword evidence="5" id="KW-0539">Nucleus</keyword>
<dbReference type="PROSITE" id="PS51059">
    <property type="entry name" value="PARP_CATALYTIC"/>
    <property type="match status" value="1"/>
</dbReference>
<keyword evidence="2 6" id="KW-0328">Glycosyltransferase</keyword>
<feature type="domain" description="Macro" evidence="8">
    <location>
        <begin position="304"/>
        <end position="495"/>
    </location>
</feature>
<dbReference type="PANTHER" id="PTHR14453">
    <property type="entry name" value="PARP/ZINC FINGER CCCH TYPE DOMAIN CONTAINING PROTEIN"/>
    <property type="match status" value="1"/>
</dbReference>
<sequence length="780" mass="88485">MKMFIDNTLQEPDDVNIDYLHRETDKIMKWLSTERSSLSEQINLPMLPIFESTNLNKKVVSKMFGFQNSSLFITFDKSLLSSLSSITRVKISKYSETIYLWMGCNADQKIEKYCILPDVKLEQEISEKKVYDMSITSSGDLLFTCSNDTCLYKTTKDGTSKLRSFAPLFPMAVNVNLEGEIHISLYEHGANKRHSRIVTIDSRDRKEITHYENGHNKECFVCVTRIADDSDSIYFVDALPETLEGRIVAISKTDGKLKWAFDGQLEKRYPFTPSDFVKTQADSFIVADIWNNHLYILGKNGAVFQMIDTTKIGLTRPCCVDIDDTDLLWADVIVCTCSSNLKLCSRPGLPKNLVEVAGSVIQSELDRRYPNGMKVGDLVVTNGYNLKCRKVYFGCLSPFFGEKKEDQLPEQVLYSFVYKCLASASKHGCKSLTFPALGTGYLKFPPDLAASKVIQAIKDFHNKEQQTSLREVKIVIFGGTNDWAKIEKAYIKSCTPQSGNPNEGHKQPLQTVPPKGTRAYFKYKYLEEPKPPSYWTHFKNSKTIKEWNTTAKGNTAVRKQPGLNISKAISSAFTKTLRTQCTIVSIERIENISLYENYVHECQRMFRKASINGACIPLARTKGSRGEAACMKHIDDDIKKYLHPEINEVYLFHGTKRNLVDIIGQQGFDDRLAKMNFGRLRLGNGVYSAEESYVSKGYTDGNDQCKMFLMRVCLGDVYTTPQNIEKLTRPPCKSGCIGVCTDHPDLFDSVVGEWPGMCREFTVYDRAKCYPEYIITYTIP</sequence>
<dbReference type="Pfam" id="PF00644">
    <property type="entry name" value="PARP"/>
    <property type="match status" value="1"/>
</dbReference>
<dbReference type="GO" id="GO:0005737">
    <property type="term" value="C:cytoplasm"/>
    <property type="evidence" value="ECO:0007669"/>
    <property type="project" value="TreeGrafter"/>
</dbReference>
<evidence type="ECO:0000313" key="10">
    <source>
        <dbReference type="Proteomes" id="UP000683360"/>
    </source>
</evidence>
<evidence type="ECO:0000259" key="8">
    <source>
        <dbReference type="PROSITE" id="PS51154"/>
    </source>
</evidence>
<dbReference type="InterPro" id="IPR002589">
    <property type="entry name" value="Macro_dom"/>
</dbReference>
<dbReference type="GO" id="GO:0003714">
    <property type="term" value="F:transcription corepressor activity"/>
    <property type="evidence" value="ECO:0007669"/>
    <property type="project" value="TreeGrafter"/>
</dbReference>
<dbReference type="GO" id="GO:0003950">
    <property type="term" value="F:NAD+ poly-ADP-ribosyltransferase activity"/>
    <property type="evidence" value="ECO:0007669"/>
    <property type="project" value="UniProtKB-UniRule"/>
</dbReference>
<keyword evidence="3 6" id="KW-0808">Transferase</keyword>
<keyword evidence="10" id="KW-1185">Reference proteome</keyword>
<evidence type="ECO:0000313" key="9">
    <source>
        <dbReference type="EMBL" id="CAG2218689.1"/>
    </source>
</evidence>
<dbReference type="InterPro" id="IPR043472">
    <property type="entry name" value="Macro_dom-like"/>
</dbReference>
<dbReference type="AlphaFoldDB" id="A0A8S3SCJ2"/>
<dbReference type="SMART" id="SM00506">
    <property type="entry name" value="A1pp"/>
    <property type="match status" value="1"/>
</dbReference>
<dbReference type="GO" id="GO:0005634">
    <property type="term" value="C:nucleus"/>
    <property type="evidence" value="ECO:0007669"/>
    <property type="project" value="UniProtKB-SubCell"/>
</dbReference>